<name>A0ABN6J4E6_9CLOT</name>
<dbReference type="Proteomes" id="UP000824633">
    <property type="component" value="Chromosome"/>
</dbReference>
<protein>
    <submittedName>
        <fullName evidence="1">Uncharacterized protein</fullName>
    </submittedName>
</protein>
<dbReference type="RefSeq" id="WP_258712382.1">
    <property type="nucleotide sequence ID" value="NZ_AP024849.1"/>
</dbReference>
<sequence length="43" mass="4992">MIKEVNLTKEEIISLNVRLKNLAARVKALDGENRRIEDEKVLE</sequence>
<evidence type="ECO:0000313" key="2">
    <source>
        <dbReference type="Proteomes" id="UP000824633"/>
    </source>
</evidence>
<organism evidence="1 2">
    <name type="scientific">Clostridium gelidum</name>
    <dbReference type="NCBI Taxonomy" id="704125"/>
    <lineage>
        <taxon>Bacteria</taxon>
        <taxon>Bacillati</taxon>
        <taxon>Bacillota</taxon>
        <taxon>Clostridia</taxon>
        <taxon>Eubacteriales</taxon>
        <taxon>Clostridiaceae</taxon>
        <taxon>Clostridium</taxon>
    </lineage>
</organism>
<accession>A0ABN6J4E6</accession>
<dbReference type="EMBL" id="AP024849">
    <property type="protein sequence ID" value="BCZ48603.1"/>
    <property type="molecule type" value="Genomic_DNA"/>
</dbReference>
<gene>
    <name evidence="1" type="ORF">psyc5s11_46700</name>
</gene>
<proteinExistence type="predicted"/>
<keyword evidence="2" id="KW-1185">Reference proteome</keyword>
<evidence type="ECO:0000313" key="1">
    <source>
        <dbReference type="EMBL" id="BCZ48603.1"/>
    </source>
</evidence>
<reference evidence="2" key="1">
    <citation type="submission" date="2021-07" db="EMBL/GenBank/DDBJ databases">
        <title>Complete genome sequencing of a Clostridium isolate.</title>
        <authorList>
            <person name="Ueki A."/>
            <person name="Tonouchi A."/>
        </authorList>
    </citation>
    <scope>NUCLEOTIDE SEQUENCE [LARGE SCALE GENOMIC DNA]</scope>
    <source>
        <strain evidence="2">C5S11</strain>
    </source>
</reference>